<accession>A0A1E5V9T7</accession>
<keyword evidence="8" id="KW-0067">ATP-binding</keyword>
<feature type="domain" description="Bulb-type lectin" evidence="18">
    <location>
        <begin position="24"/>
        <end position="157"/>
    </location>
</feature>
<dbReference type="Pfam" id="PF08276">
    <property type="entry name" value="PAN_2"/>
    <property type="match status" value="1"/>
</dbReference>
<evidence type="ECO:0000256" key="5">
    <source>
        <dbReference type="ARBA" id="ARBA00022729"/>
    </source>
</evidence>
<dbReference type="SUPFAM" id="SSF56112">
    <property type="entry name" value="Protein kinase-like (PK-like)"/>
    <property type="match status" value="1"/>
</dbReference>
<dbReference type="AlphaFoldDB" id="A0A1E5V9T7"/>
<dbReference type="OrthoDB" id="654065at2759"/>
<comment type="catalytic activity">
    <reaction evidence="11">
        <text>L-threonyl-[protein] + ATP = O-phospho-L-threonyl-[protein] + ADP + H(+)</text>
        <dbReference type="Rhea" id="RHEA:46608"/>
        <dbReference type="Rhea" id="RHEA-COMP:11060"/>
        <dbReference type="Rhea" id="RHEA-COMP:11605"/>
        <dbReference type="ChEBI" id="CHEBI:15378"/>
        <dbReference type="ChEBI" id="CHEBI:30013"/>
        <dbReference type="ChEBI" id="CHEBI:30616"/>
        <dbReference type="ChEBI" id="CHEBI:61977"/>
        <dbReference type="ChEBI" id="CHEBI:456216"/>
        <dbReference type="EC" id="2.7.11.1"/>
    </reaction>
</comment>
<dbReference type="InterPro" id="IPR000742">
    <property type="entry name" value="EGF"/>
</dbReference>
<gene>
    <name evidence="20" type="ORF">BAE44_0017153</name>
</gene>
<dbReference type="InterPro" id="IPR036426">
    <property type="entry name" value="Bulb-type_lectin_dom_sf"/>
</dbReference>
<dbReference type="PANTHER" id="PTHR32444:SF118">
    <property type="entry name" value="OS09G0551150 PROTEIN"/>
    <property type="match status" value="1"/>
</dbReference>
<evidence type="ECO:0000256" key="15">
    <source>
        <dbReference type="SAM" id="SignalP"/>
    </source>
</evidence>
<evidence type="ECO:0000256" key="11">
    <source>
        <dbReference type="ARBA" id="ARBA00047899"/>
    </source>
</evidence>
<evidence type="ECO:0000256" key="2">
    <source>
        <dbReference type="ARBA" id="ARBA00012513"/>
    </source>
</evidence>
<proteinExistence type="predicted"/>
<dbReference type="PANTHER" id="PTHR32444">
    <property type="entry name" value="BULB-TYPE LECTIN DOMAIN-CONTAINING PROTEIN"/>
    <property type="match status" value="1"/>
</dbReference>
<keyword evidence="10" id="KW-0675">Receptor</keyword>
<keyword evidence="4" id="KW-0808">Transferase</keyword>
<dbReference type="InterPro" id="IPR000858">
    <property type="entry name" value="S_locus_glycoprot_dom"/>
</dbReference>
<evidence type="ECO:0000259" key="18">
    <source>
        <dbReference type="PROSITE" id="PS50927"/>
    </source>
</evidence>
<dbReference type="SMART" id="SM00473">
    <property type="entry name" value="PAN_AP"/>
    <property type="match status" value="1"/>
</dbReference>
<keyword evidence="21" id="KW-1185">Reference proteome</keyword>
<name>A0A1E5V9T7_9POAL</name>
<dbReference type="CDD" id="cd01098">
    <property type="entry name" value="PAN_AP_plant"/>
    <property type="match status" value="1"/>
</dbReference>
<evidence type="ECO:0000256" key="3">
    <source>
        <dbReference type="ARBA" id="ARBA00022527"/>
    </source>
</evidence>
<dbReference type="Proteomes" id="UP000095767">
    <property type="component" value="Unassembled WGS sequence"/>
</dbReference>
<dbReference type="Pfam" id="PF00954">
    <property type="entry name" value="S_locus_glycop"/>
    <property type="match status" value="1"/>
</dbReference>
<dbReference type="Gene3D" id="2.90.10.10">
    <property type="entry name" value="Bulb-type lectin domain"/>
    <property type="match status" value="1"/>
</dbReference>
<feature type="chain" id="PRO_5009187887" description="non-specific serine/threonine protein kinase" evidence="15">
    <location>
        <begin position="24"/>
        <end position="536"/>
    </location>
</feature>
<keyword evidence="3" id="KW-0723">Serine/threonine-protein kinase</keyword>
<evidence type="ECO:0000256" key="6">
    <source>
        <dbReference type="ARBA" id="ARBA00022741"/>
    </source>
</evidence>
<dbReference type="CDD" id="cd00028">
    <property type="entry name" value="B_lectin"/>
    <property type="match status" value="1"/>
</dbReference>
<dbReference type="Pfam" id="PF01453">
    <property type="entry name" value="B_lectin"/>
    <property type="match status" value="1"/>
</dbReference>
<dbReference type="GO" id="GO:0005524">
    <property type="term" value="F:ATP binding"/>
    <property type="evidence" value="ECO:0007669"/>
    <property type="project" value="UniProtKB-KW"/>
</dbReference>
<dbReference type="PROSITE" id="PS50011">
    <property type="entry name" value="PROTEIN_KINASE_DOM"/>
    <property type="match status" value="1"/>
</dbReference>
<dbReference type="PROSITE" id="PS00108">
    <property type="entry name" value="PROTEIN_KINASE_ST"/>
    <property type="match status" value="1"/>
</dbReference>
<sequence>MNRSAVAVVLIVLLFLLPPPCASDDRLLLGKPLSAGTTIVSDGGGFALGFFSPANSTPAKLYLGIWYADVPRLTVVWVANRETPATNSTSSSAPTLSLTDTSNLVLSDASGAVLWTTNVTGVSGSSLAATGLAAVLQNTGNLVIRFPNGTTLWESFEHPADSFLPGMKIGIVYRTRASDRLVSWRAPDDPSPGSFAYGVDPATLLQLYLWNGTRPLMRDGPWTGYSVASRYQANASAFVYQAVVSTGEGIYLTYTLSDGAPRTRYVVTASGQYQLQSWNATSSEWAVLGDWPTRGRECNHRYGDCGPNGYCDNTVAAPTCRCLDGFEPADSEEWSGSVFSQGCRRKEALGCADGFLALPGMKSPDKFVHVANRSLEECAAECTSNCSCVAYAYVNLSTTGTMGDMTRCLVWAGELIDTEKIGARGKGNALRIALPTVLTGSFLIITGGIFLAWLKFKDSSRKVLLDWPTRFNIIKGVARGLLYLHEDSRLTIVHRDLKAANVLLDAEMRPKIADFGMARIFNDDQKNANTRRVVGT</sequence>
<feature type="domain" description="EGF-like" evidence="17">
    <location>
        <begin position="294"/>
        <end position="332"/>
    </location>
</feature>
<evidence type="ECO:0000259" key="19">
    <source>
        <dbReference type="PROSITE" id="PS50948"/>
    </source>
</evidence>
<feature type="domain" description="Protein kinase" evidence="16">
    <location>
        <begin position="343"/>
        <end position="536"/>
    </location>
</feature>
<comment type="caution">
    <text evidence="13">Lacks conserved residue(s) required for the propagation of feature annotation.</text>
</comment>
<evidence type="ECO:0000256" key="1">
    <source>
        <dbReference type="ARBA" id="ARBA00004479"/>
    </source>
</evidence>
<evidence type="ECO:0000256" key="7">
    <source>
        <dbReference type="ARBA" id="ARBA00022777"/>
    </source>
</evidence>
<dbReference type="PROSITE" id="PS50927">
    <property type="entry name" value="BULB_LECTIN"/>
    <property type="match status" value="1"/>
</dbReference>
<evidence type="ECO:0000256" key="9">
    <source>
        <dbReference type="ARBA" id="ARBA00023157"/>
    </source>
</evidence>
<keyword evidence="14" id="KW-1133">Transmembrane helix</keyword>
<comment type="caution">
    <text evidence="20">The sequence shown here is derived from an EMBL/GenBank/DDBJ whole genome shotgun (WGS) entry which is preliminary data.</text>
</comment>
<dbReference type="STRING" id="888268.A0A1E5V9T7"/>
<dbReference type="GO" id="GO:0004674">
    <property type="term" value="F:protein serine/threonine kinase activity"/>
    <property type="evidence" value="ECO:0007669"/>
    <property type="project" value="UniProtKB-KW"/>
</dbReference>
<evidence type="ECO:0000256" key="4">
    <source>
        <dbReference type="ARBA" id="ARBA00022679"/>
    </source>
</evidence>
<feature type="signal peptide" evidence="15">
    <location>
        <begin position="1"/>
        <end position="23"/>
    </location>
</feature>
<dbReference type="EMBL" id="LWDX02047027">
    <property type="protein sequence ID" value="OEL21827.1"/>
    <property type="molecule type" value="Genomic_DNA"/>
</dbReference>
<dbReference type="InterPro" id="IPR000719">
    <property type="entry name" value="Prot_kinase_dom"/>
</dbReference>
<keyword evidence="6" id="KW-0547">Nucleotide-binding</keyword>
<dbReference type="PROSITE" id="PS50026">
    <property type="entry name" value="EGF_3"/>
    <property type="match status" value="1"/>
</dbReference>
<evidence type="ECO:0000259" key="16">
    <source>
        <dbReference type="PROSITE" id="PS50011"/>
    </source>
</evidence>
<protein>
    <recommendedName>
        <fullName evidence="2">non-specific serine/threonine protein kinase</fullName>
        <ecNumber evidence="2">2.7.11.1</ecNumber>
    </recommendedName>
</protein>
<evidence type="ECO:0000256" key="14">
    <source>
        <dbReference type="SAM" id="Phobius"/>
    </source>
</evidence>
<evidence type="ECO:0000256" key="12">
    <source>
        <dbReference type="ARBA" id="ARBA00048679"/>
    </source>
</evidence>
<dbReference type="InterPro" id="IPR001480">
    <property type="entry name" value="Bulb-type_lectin_dom"/>
</dbReference>
<evidence type="ECO:0000313" key="20">
    <source>
        <dbReference type="EMBL" id="OEL21827.1"/>
    </source>
</evidence>
<dbReference type="GO" id="GO:0016020">
    <property type="term" value="C:membrane"/>
    <property type="evidence" value="ECO:0007669"/>
    <property type="project" value="UniProtKB-SubCell"/>
</dbReference>
<dbReference type="SUPFAM" id="SSF51110">
    <property type="entry name" value="alpha-D-mannose-specific plant lectins"/>
    <property type="match status" value="1"/>
</dbReference>
<dbReference type="Pfam" id="PF00069">
    <property type="entry name" value="Pkinase"/>
    <property type="match status" value="1"/>
</dbReference>
<dbReference type="PROSITE" id="PS50948">
    <property type="entry name" value="PAN"/>
    <property type="match status" value="1"/>
</dbReference>
<dbReference type="GO" id="GO:0048544">
    <property type="term" value="P:recognition of pollen"/>
    <property type="evidence" value="ECO:0007669"/>
    <property type="project" value="InterPro"/>
</dbReference>
<keyword evidence="13" id="KW-0245">EGF-like domain</keyword>
<comment type="catalytic activity">
    <reaction evidence="12">
        <text>L-seryl-[protein] + ATP = O-phospho-L-seryl-[protein] + ADP + H(+)</text>
        <dbReference type="Rhea" id="RHEA:17989"/>
        <dbReference type="Rhea" id="RHEA-COMP:9863"/>
        <dbReference type="Rhea" id="RHEA-COMP:11604"/>
        <dbReference type="ChEBI" id="CHEBI:15378"/>
        <dbReference type="ChEBI" id="CHEBI:29999"/>
        <dbReference type="ChEBI" id="CHEBI:30616"/>
        <dbReference type="ChEBI" id="CHEBI:83421"/>
        <dbReference type="ChEBI" id="CHEBI:456216"/>
        <dbReference type="EC" id="2.7.11.1"/>
    </reaction>
</comment>
<feature type="domain" description="Apple" evidence="19">
    <location>
        <begin position="351"/>
        <end position="434"/>
    </location>
</feature>
<dbReference type="Gene3D" id="1.10.510.10">
    <property type="entry name" value="Transferase(Phosphotransferase) domain 1"/>
    <property type="match status" value="1"/>
</dbReference>
<evidence type="ECO:0000256" key="8">
    <source>
        <dbReference type="ARBA" id="ARBA00022840"/>
    </source>
</evidence>
<evidence type="ECO:0000256" key="13">
    <source>
        <dbReference type="PROSITE-ProRule" id="PRU00076"/>
    </source>
</evidence>
<reference evidence="20 21" key="1">
    <citation type="submission" date="2016-09" db="EMBL/GenBank/DDBJ databases">
        <title>The draft genome of Dichanthelium oligosanthes: A C3 panicoid grass species.</title>
        <authorList>
            <person name="Studer A.J."/>
            <person name="Schnable J.C."/>
            <person name="Brutnell T.P."/>
        </authorList>
    </citation>
    <scope>NUCLEOTIDE SEQUENCE [LARGE SCALE GENOMIC DNA]</scope>
    <source>
        <strain evidence="21">cv. Kellogg 1175</strain>
        <tissue evidence="20">Leaf</tissue>
    </source>
</reference>
<organism evidence="20 21">
    <name type="scientific">Dichanthelium oligosanthes</name>
    <dbReference type="NCBI Taxonomy" id="888268"/>
    <lineage>
        <taxon>Eukaryota</taxon>
        <taxon>Viridiplantae</taxon>
        <taxon>Streptophyta</taxon>
        <taxon>Embryophyta</taxon>
        <taxon>Tracheophyta</taxon>
        <taxon>Spermatophyta</taxon>
        <taxon>Magnoliopsida</taxon>
        <taxon>Liliopsida</taxon>
        <taxon>Poales</taxon>
        <taxon>Poaceae</taxon>
        <taxon>PACMAD clade</taxon>
        <taxon>Panicoideae</taxon>
        <taxon>Panicodae</taxon>
        <taxon>Paniceae</taxon>
        <taxon>Dichantheliinae</taxon>
        <taxon>Dichanthelium</taxon>
    </lineage>
</organism>
<comment type="subcellular location">
    <subcellularLocation>
        <location evidence="1">Membrane</location>
        <topology evidence="1">Single-pass type I membrane protein</topology>
    </subcellularLocation>
</comment>
<dbReference type="EC" id="2.7.11.1" evidence="2"/>
<dbReference type="InterPro" id="IPR011009">
    <property type="entry name" value="Kinase-like_dom_sf"/>
</dbReference>
<dbReference type="SMART" id="SM00108">
    <property type="entry name" value="B_lectin"/>
    <property type="match status" value="1"/>
</dbReference>
<feature type="transmembrane region" description="Helical" evidence="14">
    <location>
        <begin position="432"/>
        <end position="454"/>
    </location>
</feature>
<evidence type="ECO:0000256" key="10">
    <source>
        <dbReference type="ARBA" id="ARBA00023170"/>
    </source>
</evidence>
<keyword evidence="5 15" id="KW-0732">Signal</keyword>
<keyword evidence="14" id="KW-0472">Membrane</keyword>
<evidence type="ECO:0000313" key="21">
    <source>
        <dbReference type="Proteomes" id="UP000095767"/>
    </source>
</evidence>
<dbReference type="InterPro" id="IPR008271">
    <property type="entry name" value="Ser/Thr_kinase_AS"/>
</dbReference>
<dbReference type="InterPro" id="IPR003609">
    <property type="entry name" value="Pan_app"/>
</dbReference>
<dbReference type="FunFam" id="1.10.510.10:FF:001023">
    <property type="entry name" value="Os07g0541700 protein"/>
    <property type="match status" value="1"/>
</dbReference>
<keyword evidence="7" id="KW-0418">Kinase</keyword>
<evidence type="ECO:0000259" key="17">
    <source>
        <dbReference type="PROSITE" id="PS50026"/>
    </source>
</evidence>
<keyword evidence="14" id="KW-0812">Transmembrane</keyword>
<dbReference type="GO" id="GO:0051707">
    <property type="term" value="P:response to other organism"/>
    <property type="evidence" value="ECO:0007669"/>
    <property type="project" value="UniProtKB-ARBA"/>
</dbReference>
<keyword evidence="9" id="KW-1015">Disulfide bond</keyword>